<dbReference type="AlphaFoldDB" id="A0AAV2NTT1"/>
<evidence type="ECO:0000313" key="2">
    <source>
        <dbReference type="Proteomes" id="UP001497644"/>
    </source>
</evidence>
<dbReference type="InterPro" id="IPR026187">
    <property type="entry name" value="Aven"/>
</dbReference>
<evidence type="ECO:0000313" key="1">
    <source>
        <dbReference type="EMBL" id="CAL1683915.1"/>
    </source>
</evidence>
<keyword evidence="2" id="KW-1185">Reference proteome</keyword>
<dbReference type="GO" id="GO:0010972">
    <property type="term" value="P:negative regulation of G2/M transition of mitotic cell cycle"/>
    <property type="evidence" value="ECO:0007669"/>
    <property type="project" value="TreeGrafter"/>
</dbReference>
<gene>
    <name evidence="1" type="ORF">LPLAT_LOCUS9658</name>
</gene>
<protein>
    <submittedName>
        <fullName evidence="1">Uncharacterized protein</fullName>
    </submittedName>
</protein>
<dbReference type="PANTHER" id="PTHR16524">
    <property type="entry name" value="CELL DEATH REGULATOR AVEN"/>
    <property type="match status" value="1"/>
</dbReference>
<organism evidence="1 2">
    <name type="scientific">Lasius platythorax</name>
    <dbReference type="NCBI Taxonomy" id="488582"/>
    <lineage>
        <taxon>Eukaryota</taxon>
        <taxon>Metazoa</taxon>
        <taxon>Ecdysozoa</taxon>
        <taxon>Arthropoda</taxon>
        <taxon>Hexapoda</taxon>
        <taxon>Insecta</taxon>
        <taxon>Pterygota</taxon>
        <taxon>Neoptera</taxon>
        <taxon>Endopterygota</taxon>
        <taxon>Hymenoptera</taxon>
        <taxon>Apocrita</taxon>
        <taxon>Aculeata</taxon>
        <taxon>Formicoidea</taxon>
        <taxon>Formicidae</taxon>
        <taxon>Formicinae</taxon>
        <taxon>Lasius</taxon>
        <taxon>Lasius</taxon>
    </lineage>
</organism>
<reference evidence="1" key="1">
    <citation type="submission" date="2024-04" db="EMBL/GenBank/DDBJ databases">
        <authorList>
            <consortium name="Molecular Ecology Group"/>
        </authorList>
    </citation>
    <scope>NUCLEOTIDE SEQUENCE</scope>
</reference>
<dbReference type="PANTHER" id="PTHR16524:SF2">
    <property type="entry name" value="CELL DEATH REGULATOR AVEN"/>
    <property type="match status" value="1"/>
</dbReference>
<dbReference type="Proteomes" id="UP001497644">
    <property type="component" value="Chromosome 5"/>
</dbReference>
<dbReference type="EMBL" id="OZ034828">
    <property type="protein sequence ID" value="CAL1683915.1"/>
    <property type="molecule type" value="Genomic_DNA"/>
</dbReference>
<name>A0AAV2NTT1_9HYME</name>
<sequence>MDISLKMQKTKEKKKLRQPSSSFADYVEILSDEDVGKDFGVLMNAPLSKNGHFVFKSEKAWSVDSSQYSEFFTLNLKTLSVAIDCIPFNEYINVNDRYFISDQLTNINNDAEKGRAAYNTIFHPNVSDVVYSINETKENMKTDQSKNLESTANTKYLSKDSIDNLEEDIDFLLSLKEPIESNPTIAPLISTSHNNDSKAKPKSAPIKPIDLEKWLDTVLDD</sequence>
<proteinExistence type="predicted"/>
<accession>A0AAV2NTT1</accession>